<protein>
    <submittedName>
        <fullName evidence="5">Uncharacterized protein</fullName>
    </submittedName>
</protein>
<keyword evidence="4" id="KW-0472">Membrane</keyword>
<dbReference type="AlphaFoldDB" id="A0A4Z0A5H6"/>
<evidence type="ECO:0000256" key="3">
    <source>
        <dbReference type="ARBA" id="ARBA00022917"/>
    </source>
</evidence>
<keyword evidence="1" id="KW-0963">Cytoplasm</keyword>
<evidence type="ECO:0000256" key="2">
    <source>
        <dbReference type="ARBA" id="ARBA00022540"/>
    </source>
</evidence>
<keyword evidence="6" id="KW-1185">Reference proteome</keyword>
<dbReference type="Pfam" id="PF10255">
    <property type="entry name" value="Paf67"/>
    <property type="match status" value="1"/>
</dbReference>
<accession>A0A4Z0A5H6</accession>
<keyword evidence="4" id="KW-0812">Transmembrane</keyword>
<evidence type="ECO:0000313" key="6">
    <source>
        <dbReference type="Proteomes" id="UP000298061"/>
    </source>
</evidence>
<evidence type="ECO:0000256" key="4">
    <source>
        <dbReference type="SAM" id="Phobius"/>
    </source>
</evidence>
<dbReference type="OrthoDB" id="15082at2759"/>
<dbReference type="PANTHER" id="PTHR13242:SF0">
    <property type="entry name" value="EUKARYOTIC TRANSLATION INITIATION FACTOR 3 SUBUNIT L"/>
    <property type="match status" value="1"/>
</dbReference>
<sequence>MLPCIIVQSDPGRHQTGACRFSWKEEGIYESGWNKLMEKNYAKREWPEAKIIALLINDDSDGPVPLELPGQWLWDIVDEFIYLWRAKVKAESDEELLMLADGAQSVLSILYSLIQKSKINEYILVQQNGANEEEIAEIVGEYGVHPLYRMLGYFSIVGLLCLHILFGDFTLALKFMENAPFACVIVCYIVTYYYVGFCYIMLRRYPDVICAFVSILNFILRMRQYHAQSYQYNQINKTADRMYALFVICNALSPNWLDGNIVNIVKDRYDEWAPTACGMIACLGEQLAADGGMHLIENFVGDEAVGVVLPERVDEVAGCHIAAEVGCRPGVLHDAPMQNFVQLDKCTGQANGEVLVVRNDACVRLVPPAGKGINHVVEWTRMG</sequence>
<dbReference type="EMBL" id="SFCI01000197">
    <property type="protein sequence ID" value="TFY81567.1"/>
    <property type="molecule type" value="Genomic_DNA"/>
</dbReference>
<dbReference type="GO" id="GO:0005852">
    <property type="term" value="C:eukaryotic translation initiation factor 3 complex"/>
    <property type="evidence" value="ECO:0007669"/>
    <property type="project" value="InterPro"/>
</dbReference>
<feature type="transmembrane region" description="Helical" evidence="4">
    <location>
        <begin position="151"/>
        <end position="173"/>
    </location>
</feature>
<proteinExistence type="predicted"/>
<dbReference type="GO" id="GO:0003743">
    <property type="term" value="F:translation initiation factor activity"/>
    <property type="evidence" value="ECO:0007669"/>
    <property type="project" value="UniProtKB-KW"/>
</dbReference>
<evidence type="ECO:0000313" key="5">
    <source>
        <dbReference type="EMBL" id="TFY81567.1"/>
    </source>
</evidence>
<comment type="caution">
    <text evidence="5">The sequence shown here is derived from an EMBL/GenBank/DDBJ whole genome shotgun (WGS) entry which is preliminary data.</text>
</comment>
<organism evidence="5 6">
    <name type="scientific">Hericium alpestre</name>
    <dbReference type="NCBI Taxonomy" id="135208"/>
    <lineage>
        <taxon>Eukaryota</taxon>
        <taxon>Fungi</taxon>
        <taxon>Dikarya</taxon>
        <taxon>Basidiomycota</taxon>
        <taxon>Agaricomycotina</taxon>
        <taxon>Agaricomycetes</taxon>
        <taxon>Russulales</taxon>
        <taxon>Hericiaceae</taxon>
        <taxon>Hericium</taxon>
    </lineage>
</organism>
<keyword evidence="4" id="KW-1133">Transmembrane helix</keyword>
<gene>
    <name evidence="5" type="ORF">EWM64_g2441</name>
</gene>
<dbReference type="InterPro" id="IPR019382">
    <property type="entry name" value="eIF3l"/>
</dbReference>
<name>A0A4Z0A5H6_9AGAM</name>
<keyword evidence="3" id="KW-0648">Protein biosynthesis</keyword>
<dbReference type="STRING" id="135208.A0A4Z0A5H6"/>
<keyword evidence="2" id="KW-0396">Initiation factor</keyword>
<evidence type="ECO:0000256" key="1">
    <source>
        <dbReference type="ARBA" id="ARBA00022490"/>
    </source>
</evidence>
<reference evidence="5 6" key="1">
    <citation type="submission" date="2019-02" db="EMBL/GenBank/DDBJ databases">
        <title>Genome sequencing of the rare red list fungi Hericium alpestre (H. flagellum).</title>
        <authorList>
            <person name="Buettner E."/>
            <person name="Kellner H."/>
        </authorList>
    </citation>
    <scope>NUCLEOTIDE SEQUENCE [LARGE SCALE GENOMIC DNA]</scope>
    <source>
        <strain evidence="5 6">DSM 108284</strain>
    </source>
</reference>
<dbReference type="Proteomes" id="UP000298061">
    <property type="component" value="Unassembled WGS sequence"/>
</dbReference>
<feature type="transmembrane region" description="Helical" evidence="4">
    <location>
        <begin position="179"/>
        <end position="202"/>
    </location>
</feature>
<dbReference type="PANTHER" id="PTHR13242">
    <property type="entry name" value="EUKARYOTIC TRANSLATION INITIATION FACTOR 3"/>
    <property type="match status" value="1"/>
</dbReference>